<reference evidence="16" key="1">
    <citation type="submission" date="2025-08" db="UniProtKB">
        <authorList>
            <consortium name="RefSeq"/>
        </authorList>
    </citation>
    <scope>IDENTIFICATION</scope>
</reference>
<dbReference type="Gene3D" id="6.10.90.10">
    <property type="entry name" value="Apolipoprotein CIII"/>
    <property type="match status" value="1"/>
</dbReference>
<evidence type="ECO:0000256" key="6">
    <source>
        <dbReference type="ARBA" id="ARBA00022525"/>
    </source>
</evidence>
<dbReference type="GO" id="GO:0005543">
    <property type="term" value="F:phospholipid binding"/>
    <property type="evidence" value="ECO:0007669"/>
    <property type="project" value="TreeGrafter"/>
</dbReference>
<evidence type="ECO:0000256" key="4">
    <source>
        <dbReference type="ARBA" id="ARBA00022448"/>
    </source>
</evidence>
<dbReference type="GO" id="GO:0010987">
    <property type="term" value="P:negative regulation of high-density lipoprotein particle clearance"/>
    <property type="evidence" value="ECO:0007669"/>
    <property type="project" value="TreeGrafter"/>
</dbReference>
<dbReference type="GO" id="GO:0010989">
    <property type="term" value="P:negative regulation of low-density lipoprotein particle clearance"/>
    <property type="evidence" value="ECO:0007669"/>
    <property type="project" value="TreeGrafter"/>
</dbReference>
<evidence type="ECO:0000256" key="13">
    <source>
        <dbReference type="ARBA" id="ARBA00045699"/>
    </source>
</evidence>
<dbReference type="GO" id="GO:0070653">
    <property type="term" value="F:high-density lipoprotein particle receptor binding"/>
    <property type="evidence" value="ECO:0007669"/>
    <property type="project" value="TreeGrafter"/>
</dbReference>
<evidence type="ECO:0000256" key="14">
    <source>
        <dbReference type="SAM" id="MobiDB-lite"/>
    </source>
</evidence>
<dbReference type="GO" id="GO:0010916">
    <property type="term" value="P:negative regulation of very-low-density lipoprotein particle clearance"/>
    <property type="evidence" value="ECO:0007669"/>
    <property type="project" value="TreeGrafter"/>
</dbReference>
<dbReference type="GO" id="GO:0016042">
    <property type="term" value="P:lipid catabolic process"/>
    <property type="evidence" value="ECO:0007669"/>
    <property type="project" value="UniProtKB-KW"/>
</dbReference>
<dbReference type="GO" id="GO:0034363">
    <property type="term" value="C:intermediate-density lipoprotein particle"/>
    <property type="evidence" value="ECO:0007669"/>
    <property type="project" value="TreeGrafter"/>
</dbReference>
<dbReference type="GO" id="GO:0042627">
    <property type="term" value="C:chylomicron"/>
    <property type="evidence" value="ECO:0007669"/>
    <property type="project" value="UniProtKB-KW"/>
</dbReference>
<evidence type="ECO:0000256" key="1">
    <source>
        <dbReference type="ARBA" id="ARBA00004613"/>
    </source>
</evidence>
<dbReference type="GO" id="GO:0055102">
    <property type="term" value="F:lipase inhibitor activity"/>
    <property type="evidence" value="ECO:0007669"/>
    <property type="project" value="TreeGrafter"/>
</dbReference>
<gene>
    <name evidence="16" type="primary">Apoc3</name>
</gene>
<keyword evidence="10" id="KW-0443">Lipid metabolism</keyword>
<accession>A0A6P5Q4R0</accession>
<dbReference type="KEGG" id="mcal:110301237"/>
<dbReference type="GO" id="GO:0034361">
    <property type="term" value="C:very-low-density lipoprotein particle"/>
    <property type="evidence" value="ECO:0007669"/>
    <property type="project" value="UniProtKB-KW"/>
</dbReference>
<keyword evidence="8" id="KW-0442">Lipid degradation</keyword>
<dbReference type="GeneID" id="110301237"/>
<evidence type="ECO:0000256" key="9">
    <source>
        <dbReference type="ARBA" id="ARBA00023055"/>
    </source>
</evidence>
<dbReference type="GO" id="GO:0010897">
    <property type="term" value="P:negative regulation of triglyceride catabolic process"/>
    <property type="evidence" value="ECO:0007669"/>
    <property type="project" value="TreeGrafter"/>
</dbReference>
<dbReference type="GO" id="GO:0006869">
    <property type="term" value="P:lipid transport"/>
    <property type="evidence" value="ECO:0007669"/>
    <property type="project" value="UniProtKB-KW"/>
</dbReference>
<proteinExistence type="inferred from homology"/>
<sequence length="144" mass="15703">MPLGRRGRTGRDKELEGEALATQPASPQKAWDTWPPPLGSWCIGAMQPRTLLTVALLALLASARAEEVEGSLLLGSVQGYMEQASKTVQDALSSVQESDIAVVARGWMDNPFGSLKGYWSKFTDKFTGFWDSNPEYQPTPAIES</sequence>
<dbReference type="PANTHER" id="PTHR14225:SF0">
    <property type="entry name" value="APOLIPOPROTEIN C-III"/>
    <property type="match status" value="1"/>
</dbReference>
<evidence type="ECO:0000256" key="8">
    <source>
        <dbReference type="ARBA" id="ARBA00022963"/>
    </source>
</evidence>
<evidence type="ECO:0000256" key="11">
    <source>
        <dbReference type="ARBA" id="ARBA00023313"/>
    </source>
</evidence>
<dbReference type="GO" id="GO:0042157">
    <property type="term" value="P:lipoprotein metabolic process"/>
    <property type="evidence" value="ECO:0007669"/>
    <property type="project" value="InterPro"/>
</dbReference>
<evidence type="ECO:0000256" key="7">
    <source>
        <dbReference type="ARBA" id="ARBA00022729"/>
    </source>
</evidence>
<dbReference type="Pfam" id="PF05778">
    <property type="entry name" value="Apo-CIII"/>
    <property type="match status" value="1"/>
</dbReference>
<dbReference type="InterPro" id="IPR008403">
    <property type="entry name" value="Apo-CIII"/>
</dbReference>
<evidence type="ECO:0000313" key="16">
    <source>
        <dbReference type="RefSeq" id="XP_021027250.1"/>
    </source>
</evidence>
<protein>
    <recommendedName>
        <fullName evidence="3">Apolipoprotein C-III</fullName>
    </recommendedName>
    <alternativeName>
        <fullName evidence="12">Apolipoprotein C3</fullName>
    </alternativeName>
</protein>
<dbReference type="Proteomes" id="UP000515126">
    <property type="component" value="Chromosome 9"/>
</dbReference>
<dbReference type="GO" id="GO:0034366">
    <property type="term" value="C:spherical high-density lipoprotein particle"/>
    <property type="evidence" value="ECO:0007669"/>
    <property type="project" value="TreeGrafter"/>
</dbReference>
<dbReference type="AlphaFoldDB" id="A0A6P5Q4R0"/>
<dbReference type="GO" id="GO:0042632">
    <property type="term" value="P:cholesterol homeostasis"/>
    <property type="evidence" value="ECO:0007669"/>
    <property type="project" value="TreeGrafter"/>
</dbReference>
<dbReference type="GO" id="GO:0070328">
    <property type="term" value="P:triglyceride homeostasis"/>
    <property type="evidence" value="ECO:0007669"/>
    <property type="project" value="TreeGrafter"/>
</dbReference>
<keyword evidence="7" id="KW-0732">Signal</keyword>
<feature type="region of interest" description="Disordered" evidence="14">
    <location>
        <begin position="1"/>
        <end position="31"/>
    </location>
</feature>
<comment type="function">
    <text evidence="13">Component of triglyceride-rich very low density lipoproteins (VLDL) and high density lipoproteins (HDL) in plasma. Plays a multifaceted role in triglyceride homeostasis. Intracellularly, promotes hepatic very low density lipoprotein 1 (VLDL1) assembly and secretion; extracellularly, attenuates hydrolysis and clearance of triglyceride-rich lipoproteins (TRLs). Impairs the lipolysis of TRLs by inhibiting lipoprotein lipase and the hepatic uptake of TRLs by remnant receptors. Formed of several curved helices connected via semiflexible hinges, so that it can wrap tightly around the curved micelle surface and easily adapt to the different diameters of its natural binding partners.</text>
</comment>
<comment type="similarity">
    <text evidence="2">Belongs to the apolipoprotein C3 family.</text>
</comment>
<keyword evidence="4" id="KW-0813">Transport</keyword>
<keyword evidence="15" id="KW-1185">Reference proteome</keyword>
<comment type="subcellular location">
    <subcellularLocation>
        <location evidence="1">Secreted</location>
    </subcellularLocation>
</comment>
<organism evidence="15 16">
    <name type="scientific">Mus caroli</name>
    <name type="common">Ryukyu mouse</name>
    <name type="synonym">Ricefield mouse</name>
    <dbReference type="NCBI Taxonomy" id="10089"/>
    <lineage>
        <taxon>Eukaryota</taxon>
        <taxon>Metazoa</taxon>
        <taxon>Chordata</taxon>
        <taxon>Craniata</taxon>
        <taxon>Vertebrata</taxon>
        <taxon>Euteleostomi</taxon>
        <taxon>Mammalia</taxon>
        <taxon>Eutheria</taxon>
        <taxon>Euarchontoglires</taxon>
        <taxon>Glires</taxon>
        <taxon>Rodentia</taxon>
        <taxon>Myomorpha</taxon>
        <taxon>Muroidea</taxon>
        <taxon>Muridae</taxon>
        <taxon>Murinae</taxon>
        <taxon>Mus</taxon>
        <taxon>Mus</taxon>
    </lineage>
</organism>
<evidence type="ECO:0000256" key="3">
    <source>
        <dbReference type="ARBA" id="ARBA00015570"/>
    </source>
</evidence>
<dbReference type="InterPro" id="IPR038195">
    <property type="entry name" value="Apo_CIII_sf"/>
</dbReference>
<dbReference type="CTD" id="345"/>
<keyword evidence="11" id="KW-0850">VLDL</keyword>
<keyword evidence="6" id="KW-0964">Secreted</keyword>
<keyword evidence="9" id="KW-0445">Lipid transport</keyword>
<dbReference type="RefSeq" id="XP_021027250.1">
    <property type="nucleotide sequence ID" value="XM_021171591.1"/>
</dbReference>
<evidence type="ECO:0000256" key="5">
    <source>
        <dbReference type="ARBA" id="ARBA00022513"/>
    </source>
</evidence>
<name>A0A6P5Q4R0_MUSCR</name>
<keyword evidence="5" id="KW-0162">Chylomicron</keyword>
<evidence type="ECO:0000256" key="10">
    <source>
        <dbReference type="ARBA" id="ARBA00023098"/>
    </source>
</evidence>
<evidence type="ECO:0000256" key="2">
    <source>
        <dbReference type="ARBA" id="ARBA00011008"/>
    </source>
</evidence>
<dbReference type="PANTHER" id="PTHR14225">
    <property type="entry name" value="APOLIPOPROTEIN C-III"/>
    <property type="match status" value="1"/>
</dbReference>
<evidence type="ECO:0000256" key="12">
    <source>
        <dbReference type="ARBA" id="ARBA00031173"/>
    </source>
</evidence>
<evidence type="ECO:0000313" key="15">
    <source>
        <dbReference type="Proteomes" id="UP000515126"/>
    </source>
</evidence>